<dbReference type="OrthoDB" id="6257491at2759"/>
<evidence type="ECO:0000313" key="2">
    <source>
        <dbReference type="EMBL" id="KAF8564702.1"/>
    </source>
</evidence>
<feature type="compositionally biased region" description="Polar residues" evidence="1">
    <location>
        <begin position="204"/>
        <end position="232"/>
    </location>
</feature>
<comment type="caution">
    <text evidence="2">The sequence shown here is derived from an EMBL/GenBank/DDBJ whole genome shotgun (WGS) entry which is preliminary data.</text>
</comment>
<dbReference type="EMBL" id="JTDF01008034">
    <property type="protein sequence ID" value="KAF8564702.1"/>
    <property type="molecule type" value="Genomic_DNA"/>
</dbReference>
<evidence type="ECO:0000313" key="3">
    <source>
        <dbReference type="Proteomes" id="UP000699462"/>
    </source>
</evidence>
<name>A0A8T0DB76_9TREM</name>
<reference evidence="2 3" key="1">
    <citation type="submission" date="2019-07" db="EMBL/GenBank/DDBJ databases">
        <title>Annotation for the trematode Paragonimus westermani.</title>
        <authorList>
            <person name="Choi Y.-J."/>
        </authorList>
    </citation>
    <scope>NUCLEOTIDE SEQUENCE [LARGE SCALE GENOMIC DNA]</scope>
    <source>
        <strain evidence="2">180907_Pwestermani</strain>
    </source>
</reference>
<accession>A0A8T0DB76</accession>
<proteinExistence type="predicted"/>
<feature type="compositionally biased region" description="Polar residues" evidence="1">
    <location>
        <begin position="257"/>
        <end position="277"/>
    </location>
</feature>
<protein>
    <submittedName>
        <fullName evidence="2">Uncharacterized protein</fullName>
    </submittedName>
</protein>
<feature type="compositionally biased region" description="Basic and acidic residues" evidence="1">
    <location>
        <begin position="186"/>
        <end position="202"/>
    </location>
</feature>
<keyword evidence="3" id="KW-1185">Reference proteome</keyword>
<dbReference type="Proteomes" id="UP000699462">
    <property type="component" value="Unassembled WGS sequence"/>
</dbReference>
<feature type="region of interest" description="Disordered" evidence="1">
    <location>
        <begin position="186"/>
        <end position="278"/>
    </location>
</feature>
<evidence type="ECO:0000256" key="1">
    <source>
        <dbReference type="SAM" id="MobiDB-lite"/>
    </source>
</evidence>
<dbReference type="AlphaFoldDB" id="A0A8T0DB76"/>
<organism evidence="2 3">
    <name type="scientific">Paragonimus westermani</name>
    <dbReference type="NCBI Taxonomy" id="34504"/>
    <lineage>
        <taxon>Eukaryota</taxon>
        <taxon>Metazoa</taxon>
        <taxon>Spiralia</taxon>
        <taxon>Lophotrochozoa</taxon>
        <taxon>Platyhelminthes</taxon>
        <taxon>Trematoda</taxon>
        <taxon>Digenea</taxon>
        <taxon>Plagiorchiida</taxon>
        <taxon>Troglotremata</taxon>
        <taxon>Troglotrematidae</taxon>
        <taxon>Paragonimus</taxon>
    </lineage>
</organism>
<sequence>MSFLLFQERPNQLLKRGSHTNNYHVNTIIGCAASTVTNFKKDSLPIGSKRSSGRPFNFIPFCSGRPSVVFGSSTPREVCFTAPDTKFQQSMNSNSVCMVVGSVKHRASTNMSASARKQAHMQQNTETKNGWLTQVLQKDTNYFSIHTESVNKQTLPTKERSRCLGYPRAANFKMYRLSFDAYYPDAPKDLTPRQQKPNDHHSSKASQPKSSAVKKSNSTLLCSNSTFPNSKSHPAKFRYREKLKTNKVNPSIYPSPLQISSTRPSGKTKSNDQTTTKPFKVHRTVRTPSQPLNISGCTAGRTTTLKKGTAKHRSTLRPSHSVTYASNTHSTHKQTVTRNPVRAVGGARSILKMTEVPMKGSDVGVYTDHDKEQTQPETSEATLNYREYLKEVSPFNQECEVLYQLANSLIEDALYSNIVATGHRMLEDVREDVQYQYKKEPASISDGSISPTTVDYLVNSHPLTIPTNADECHVGEYSTHDTNFFSPKVEASFGIRGVLPVSSQSLTILNGQELTEREEIKRRLDPTMSRLRDIPESDKHLADVSECSDAIPSTHLAEDQSVNHRENSWKDSVLSVPFGLQTSVHLLSRSTSSQSTDPLMTGSPDKCIEYTVDSGQLQTLNPEQYIVIRSDVVQMQLSPIPPFTVQSSNRANVVANLLASGRLDVRSRAATILLNMASGRSPVDGLRCENASNSNGEDSCGKSNFFYIVRLIPY</sequence>
<gene>
    <name evidence="2" type="ORF">P879_06812</name>
</gene>